<protein>
    <submittedName>
        <fullName evidence="4">NAD-dependent epimerase/dehydratase family protein</fullName>
    </submittedName>
</protein>
<comment type="caution">
    <text evidence="4">The sequence shown here is derived from an EMBL/GenBank/DDBJ whole genome shotgun (WGS) entry which is preliminary data.</text>
</comment>
<accession>A0ABV9LWU0</accession>
<reference evidence="5" key="1">
    <citation type="journal article" date="2019" name="Int. J. Syst. Evol. Microbiol.">
        <title>The Global Catalogue of Microorganisms (GCM) 10K type strain sequencing project: providing services to taxonomists for standard genome sequencing and annotation.</title>
        <authorList>
            <consortium name="The Broad Institute Genomics Platform"/>
            <consortium name="The Broad Institute Genome Sequencing Center for Infectious Disease"/>
            <person name="Wu L."/>
            <person name="Ma J."/>
        </authorList>
    </citation>
    <scope>NUCLEOTIDE SEQUENCE [LARGE SCALE GENOMIC DNA]</scope>
    <source>
        <strain evidence="5">KACC 12507</strain>
    </source>
</reference>
<dbReference type="RefSeq" id="WP_382409104.1">
    <property type="nucleotide sequence ID" value="NZ_JBHSGU010000005.1"/>
</dbReference>
<evidence type="ECO:0000256" key="1">
    <source>
        <dbReference type="ARBA" id="ARBA00005125"/>
    </source>
</evidence>
<proteinExistence type="inferred from homology"/>
<dbReference type="PRINTS" id="PR01713">
    <property type="entry name" value="NUCEPIMERASE"/>
</dbReference>
<evidence type="ECO:0000259" key="3">
    <source>
        <dbReference type="Pfam" id="PF01370"/>
    </source>
</evidence>
<feature type="domain" description="NAD-dependent epimerase/dehydratase" evidence="3">
    <location>
        <begin position="7"/>
        <end position="232"/>
    </location>
</feature>
<dbReference type="Gene3D" id="3.40.50.720">
    <property type="entry name" value="NAD(P)-binding Rossmann-like Domain"/>
    <property type="match status" value="1"/>
</dbReference>
<dbReference type="PANTHER" id="PTHR43000">
    <property type="entry name" value="DTDP-D-GLUCOSE 4,6-DEHYDRATASE-RELATED"/>
    <property type="match status" value="1"/>
</dbReference>
<evidence type="ECO:0000256" key="2">
    <source>
        <dbReference type="ARBA" id="ARBA00007637"/>
    </source>
</evidence>
<dbReference type="InterPro" id="IPR036291">
    <property type="entry name" value="NAD(P)-bd_dom_sf"/>
</dbReference>
<evidence type="ECO:0000313" key="4">
    <source>
        <dbReference type="EMBL" id="MFC4701027.1"/>
    </source>
</evidence>
<comment type="pathway">
    <text evidence="1">Bacterial outer membrane biogenesis; LPS O-antigen biosynthesis.</text>
</comment>
<keyword evidence="5" id="KW-1185">Reference proteome</keyword>
<dbReference type="Proteomes" id="UP001595897">
    <property type="component" value="Unassembled WGS sequence"/>
</dbReference>
<dbReference type="Pfam" id="PF01370">
    <property type="entry name" value="Epimerase"/>
    <property type="match status" value="1"/>
</dbReference>
<dbReference type="EMBL" id="JBHSGU010000005">
    <property type="protein sequence ID" value="MFC4701027.1"/>
    <property type="molecule type" value="Genomic_DNA"/>
</dbReference>
<sequence length="311" mass="35122">MQTIKTILVTGATGFLGSHLLTELLSANYSVVILTRNTTDFWRIHDVCPRVKNYVIGEQSIQSIFEANRIDLVVHLATCYRKATKSSDVADMVETNITFPLELLEVGVSNGLKAFINTGTFFEYDCRKLPVTEDAPLSAFNLYAKTKTAFECLLKTYSDKILINTFRLFTPFGEKDNNKLVPFVIKQALSRQTINLSEGFQKLDFIYVKDIVGAYIRAVQRFNTIEHQNEYELFNLGSGSALSIRDVISEIERSLSMILNVKWGARSESDIPIAFADISKAQVMLDWSPSFSIQDGINRTVSYYRDSNANK</sequence>
<dbReference type="InterPro" id="IPR001509">
    <property type="entry name" value="Epimerase_deHydtase"/>
</dbReference>
<organism evidence="4 5">
    <name type="scientific">Glaciecola siphonariae</name>
    <dbReference type="NCBI Taxonomy" id="521012"/>
    <lineage>
        <taxon>Bacteria</taxon>
        <taxon>Pseudomonadati</taxon>
        <taxon>Pseudomonadota</taxon>
        <taxon>Gammaproteobacteria</taxon>
        <taxon>Alteromonadales</taxon>
        <taxon>Alteromonadaceae</taxon>
        <taxon>Glaciecola</taxon>
    </lineage>
</organism>
<evidence type="ECO:0000313" key="5">
    <source>
        <dbReference type="Proteomes" id="UP001595897"/>
    </source>
</evidence>
<dbReference type="SUPFAM" id="SSF51735">
    <property type="entry name" value="NAD(P)-binding Rossmann-fold domains"/>
    <property type="match status" value="1"/>
</dbReference>
<gene>
    <name evidence="4" type="ORF">ACFO4O_12710</name>
</gene>
<comment type="similarity">
    <text evidence="2">Belongs to the NAD(P)-dependent epimerase/dehydratase family.</text>
</comment>
<name>A0ABV9LWU0_9ALTE</name>